<feature type="transmembrane region" description="Helical" evidence="1">
    <location>
        <begin position="131"/>
        <end position="151"/>
    </location>
</feature>
<keyword evidence="1" id="KW-1133">Transmembrane helix</keyword>
<reference evidence="2" key="1">
    <citation type="submission" date="2020-11" db="EMBL/GenBank/DDBJ databases">
        <authorList>
            <consortium name="DOE Joint Genome Institute"/>
            <person name="Ahrendt S."/>
            <person name="Riley R."/>
            <person name="Andreopoulos W."/>
            <person name="Labutti K."/>
            <person name="Pangilinan J."/>
            <person name="Ruiz-Duenas F.J."/>
            <person name="Barrasa J.M."/>
            <person name="Sanchez-Garcia M."/>
            <person name="Camarero S."/>
            <person name="Miyauchi S."/>
            <person name="Serrano A."/>
            <person name="Linde D."/>
            <person name="Babiker R."/>
            <person name="Drula E."/>
            <person name="Ayuso-Fernandez I."/>
            <person name="Pacheco R."/>
            <person name="Padilla G."/>
            <person name="Ferreira P."/>
            <person name="Barriuso J."/>
            <person name="Kellner H."/>
            <person name="Castanera R."/>
            <person name="Alfaro M."/>
            <person name="Ramirez L."/>
            <person name="Pisabarro A.G."/>
            <person name="Kuo A."/>
            <person name="Tritt A."/>
            <person name="Lipzen A."/>
            <person name="He G."/>
            <person name="Yan M."/>
            <person name="Ng V."/>
            <person name="Cullen D."/>
            <person name="Martin F."/>
            <person name="Rosso M.-N."/>
            <person name="Henrissat B."/>
            <person name="Hibbett D."/>
            <person name="Martinez A.T."/>
            <person name="Grigoriev I.V."/>
        </authorList>
    </citation>
    <scope>NUCLEOTIDE SEQUENCE</scope>
    <source>
        <strain evidence="2">AH 40177</strain>
    </source>
</reference>
<dbReference type="OrthoDB" id="2945271at2759"/>
<comment type="caution">
    <text evidence="2">The sequence shown here is derived from an EMBL/GenBank/DDBJ whole genome shotgun (WGS) entry which is preliminary data.</text>
</comment>
<organism evidence="2 3">
    <name type="scientific">Rhodocollybia butyracea</name>
    <dbReference type="NCBI Taxonomy" id="206335"/>
    <lineage>
        <taxon>Eukaryota</taxon>
        <taxon>Fungi</taxon>
        <taxon>Dikarya</taxon>
        <taxon>Basidiomycota</taxon>
        <taxon>Agaricomycotina</taxon>
        <taxon>Agaricomycetes</taxon>
        <taxon>Agaricomycetidae</taxon>
        <taxon>Agaricales</taxon>
        <taxon>Marasmiineae</taxon>
        <taxon>Omphalotaceae</taxon>
        <taxon>Rhodocollybia</taxon>
    </lineage>
</organism>
<accession>A0A9P5P7B1</accession>
<keyword evidence="1" id="KW-0812">Transmembrane</keyword>
<dbReference type="AlphaFoldDB" id="A0A9P5P7B1"/>
<evidence type="ECO:0000256" key="1">
    <source>
        <dbReference type="SAM" id="Phobius"/>
    </source>
</evidence>
<protein>
    <submittedName>
        <fullName evidence="2">Uncharacterized protein</fullName>
    </submittedName>
</protein>
<evidence type="ECO:0000313" key="3">
    <source>
        <dbReference type="Proteomes" id="UP000772434"/>
    </source>
</evidence>
<evidence type="ECO:0000313" key="2">
    <source>
        <dbReference type="EMBL" id="KAF9060209.1"/>
    </source>
</evidence>
<proteinExistence type="predicted"/>
<keyword evidence="3" id="KW-1185">Reference proteome</keyword>
<dbReference type="Proteomes" id="UP000772434">
    <property type="component" value="Unassembled WGS sequence"/>
</dbReference>
<gene>
    <name evidence="2" type="ORF">BDP27DRAFT_1370753</name>
</gene>
<name>A0A9P5P7B1_9AGAR</name>
<dbReference type="EMBL" id="JADNRY010000255">
    <property type="protein sequence ID" value="KAF9060209.1"/>
    <property type="molecule type" value="Genomic_DNA"/>
</dbReference>
<keyword evidence="1" id="KW-0472">Membrane</keyword>
<sequence length="172" mass="19359">MVEKSSRAHEPAAGVAEWDADSDVSKFGCADESDSPETDRVSFEGCFRGTITLILGVIYLYDADLQCTRYKKMEDIITMQAASADLTDIRPNSHVYLVAPPLPNVSLNPSVQLISLIPQYTHTFTRMRRSYIQLILILRCYMLTILAIGTWRTTRNTLRCVKGNAFVDAYLE</sequence>